<dbReference type="EMBL" id="MSTR01000014">
    <property type="protein sequence ID" value="ONN41433.1"/>
    <property type="molecule type" value="Genomic_DNA"/>
</dbReference>
<name>A0A1V2UDU0_ENTMU</name>
<evidence type="ECO:0000313" key="2">
    <source>
        <dbReference type="EMBL" id="ONN41433.1"/>
    </source>
</evidence>
<evidence type="ECO:0000313" key="3">
    <source>
        <dbReference type="Proteomes" id="UP000189299"/>
    </source>
</evidence>
<keyword evidence="1" id="KW-0732">Signal</keyword>
<gene>
    <name evidence="2" type="ORF">BTN92_12650</name>
</gene>
<dbReference type="RefSeq" id="WP_077151911.1">
    <property type="nucleotide sequence ID" value="NZ_CABMMO010000014.1"/>
</dbReference>
<feature type="signal peptide" evidence="1">
    <location>
        <begin position="1"/>
        <end position="27"/>
    </location>
</feature>
<feature type="chain" id="PRO_5012414763" evidence="1">
    <location>
        <begin position="28"/>
        <end position="159"/>
    </location>
</feature>
<comment type="caution">
    <text evidence="2">The sequence shown here is derived from an EMBL/GenBank/DDBJ whole genome shotgun (WGS) entry which is preliminary data.</text>
</comment>
<accession>A0A1V2UDU0</accession>
<dbReference type="AlphaFoldDB" id="A0A1V2UDU0"/>
<dbReference type="Proteomes" id="UP000189299">
    <property type="component" value="Unassembled WGS sequence"/>
</dbReference>
<proteinExistence type="predicted"/>
<reference evidence="2 3" key="1">
    <citation type="submission" date="2016-12" db="EMBL/GenBank/DDBJ databases">
        <authorList>
            <person name="Song W.-J."/>
            <person name="Kurnit D.M."/>
        </authorList>
    </citation>
    <scope>NUCLEOTIDE SEQUENCE [LARGE SCALE GENOMIC DNA]</scope>
    <source>
        <strain evidence="2 3">CGB1038-1_S1</strain>
    </source>
</reference>
<protein>
    <submittedName>
        <fullName evidence="2">Uncharacterized protein</fullName>
    </submittedName>
</protein>
<evidence type="ECO:0000256" key="1">
    <source>
        <dbReference type="SAM" id="SignalP"/>
    </source>
</evidence>
<sequence length="159" mass="18272">MKKFISLSLSVLALSSFLVFNATHANAAENNYENNYNLNIRSMISIESQQGFSPFSDAFQPNIINFNQATNRFDFRYGINPINPGIHHFDRNTLTGVTSRGDHVLLNNGQIEGGSIVFDVVHQVTIPNFRDFEYFRIDVSYRDALWNQRREASMTFRIN</sequence>
<organism evidence="2 3">
    <name type="scientific">Enterococcus mundtii</name>
    <dbReference type="NCBI Taxonomy" id="53346"/>
    <lineage>
        <taxon>Bacteria</taxon>
        <taxon>Bacillati</taxon>
        <taxon>Bacillota</taxon>
        <taxon>Bacilli</taxon>
        <taxon>Lactobacillales</taxon>
        <taxon>Enterococcaceae</taxon>
        <taxon>Enterococcus</taxon>
    </lineage>
</organism>